<reference evidence="2" key="1">
    <citation type="submission" date="2023-01" db="EMBL/GenBank/DDBJ databases">
        <title>Sulfurovum sp. zt1-1 genome assembly.</title>
        <authorList>
            <person name="Wang J."/>
        </authorList>
    </citation>
    <scope>NUCLEOTIDE SEQUENCE</scope>
    <source>
        <strain evidence="2">Zt1-1</strain>
    </source>
</reference>
<keyword evidence="1" id="KW-1133">Transmembrane helix</keyword>
<dbReference type="Proteomes" id="UP001169069">
    <property type="component" value="Unassembled WGS sequence"/>
</dbReference>
<evidence type="ECO:0000256" key="1">
    <source>
        <dbReference type="SAM" id="Phobius"/>
    </source>
</evidence>
<proteinExistence type="predicted"/>
<keyword evidence="1" id="KW-0472">Membrane</keyword>
<comment type="caution">
    <text evidence="2">The sequence shown here is derived from an EMBL/GenBank/DDBJ whole genome shotgun (WGS) entry which is preliminary data.</text>
</comment>
<sequence length="149" mass="16918">MSAWFLHLHLIAAISWIGGAIFMFILGVSLRDKEGQNEVYPRIGPIYGYFEVVALIILLITGYLMIDQNGLLTILFSDISNEVMDALRMKLYIVAVIILMTAIHMTISLMTIYKEKTLIQKLLSRGSSMGILLLNLWVLHYAMVLRDIL</sequence>
<keyword evidence="3" id="KW-1185">Reference proteome</keyword>
<name>A0ABT7QZ64_9BACT</name>
<feature type="transmembrane region" description="Helical" evidence="1">
    <location>
        <begin position="91"/>
        <end position="110"/>
    </location>
</feature>
<accession>A0ABT7QZ64</accession>
<feature type="transmembrane region" description="Helical" evidence="1">
    <location>
        <begin position="122"/>
        <end position="143"/>
    </location>
</feature>
<evidence type="ECO:0008006" key="4">
    <source>
        <dbReference type="Google" id="ProtNLM"/>
    </source>
</evidence>
<gene>
    <name evidence="2" type="ORF">PGH07_06440</name>
</gene>
<dbReference type="EMBL" id="JAQIBD010000002">
    <property type="protein sequence ID" value="MDM5271809.1"/>
    <property type="molecule type" value="Genomic_DNA"/>
</dbReference>
<feature type="transmembrane region" description="Helical" evidence="1">
    <location>
        <begin position="46"/>
        <end position="66"/>
    </location>
</feature>
<dbReference type="RefSeq" id="WP_289413535.1">
    <property type="nucleotide sequence ID" value="NZ_JAQIBD010000002.1"/>
</dbReference>
<evidence type="ECO:0000313" key="3">
    <source>
        <dbReference type="Proteomes" id="UP001169069"/>
    </source>
</evidence>
<feature type="transmembrane region" description="Helical" evidence="1">
    <location>
        <begin position="6"/>
        <end position="26"/>
    </location>
</feature>
<organism evidence="2 3">
    <name type="scientific">Sulfurovum zhangzhouensis</name>
    <dbReference type="NCBI Taxonomy" id="3019067"/>
    <lineage>
        <taxon>Bacteria</taxon>
        <taxon>Pseudomonadati</taxon>
        <taxon>Campylobacterota</taxon>
        <taxon>Epsilonproteobacteria</taxon>
        <taxon>Campylobacterales</taxon>
        <taxon>Sulfurovaceae</taxon>
        <taxon>Sulfurovum</taxon>
    </lineage>
</organism>
<keyword evidence="1" id="KW-0812">Transmembrane</keyword>
<evidence type="ECO:0000313" key="2">
    <source>
        <dbReference type="EMBL" id="MDM5271809.1"/>
    </source>
</evidence>
<protein>
    <recommendedName>
        <fullName evidence="4">Copper resistance protein D</fullName>
    </recommendedName>
</protein>